<dbReference type="SUPFAM" id="SSF52540">
    <property type="entry name" value="P-loop containing nucleoside triphosphate hydrolases"/>
    <property type="match status" value="1"/>
</dbReference>
<evidence type="ECO:0000256" key="2">
    <source>
        <dbReference type="ARBA" id="ARBA00014363"/>
    </source>
</evidence>
<evidence type="ECO:0000256" key="9">
    <source>
        <dbReference type="ARBA" id="ARBA00049244"/>
    </source>
</evidence>
<dbReference type="Pfam" id="PF13177">
    <property type="entry name" value="DNA_pol3_delta2"/>
    <property type="match status" value="1"/>
</dbReference>
<dbReference type="GO" id="GO:0009360">
    <property type="term" value="C:DNA polymerase III complex"/>
    <property type="evidence" value="ECO:0007669"/>
    <property type="project" value="InterPro"/>
</dbReference>
<dbReference type="InterPro" id="IPR048731">
    <property type="entry name" value="HolB_lid-gammaproteobact"/>
</dbReference>
<evidence type="ECO:0000259" key="10">
    <source>
        <dbReference type="Pfam" id="PF09115"/>
    </source>
</evidence>
<comment type="catalytic activity">
    <reaction evidence="9">
        <text>DNA(n) + a 2'-deoxyribonucleoside 5'-triphosphate = DNA(n+1) + diphosphate</text>
        <dbReference type="Rhea" id="RHEA:22508"/>
        <dbReference type="Rhea" id="RHEA-COMP:17339"/>
        <dbReference type="Rhea" id="RHEA-COMP:17340"/>
        <dbReference type="ChEBI" id="CHEBI:33019"/>
        <dbReference type="ChEBI" id="CHEBI:61560"/>
        <dbReference type="ChEBI" id="CHEBI:173112"/>
        <dbReference type="EC" id="2.7.7.7"/>
    </reaction>
</comment>
<organism evidence="12 13">
    <name type="scientific">Candidatus Erwinia haradaeae</name>
    <dbReference type="NCBI Taxonomy" id="1922217"/>
    <lineage>
        <taxon>Bacteria</taxon>
        <taxon>Pseudomonadati</taxon>
        <taxon>Pseudomonadota</taxon>
        <taxon>Gammaproteobacteria</taxon>
        <taxon>Enterobacterales</taxon>
        <taxon>Erwiniaceae</taxon>
        <taxon>Erwinia</taxon>
    </lineage>
</organism>
<dbReference type="EC" id="2.7.7.7" evidence="1"/>
<dbReference type="EMBL" id="LR217720">
    <property type="protein sequence ID" value="VFP84503.1"/>
    <property type="molecule type" value="Genomic_DNA"/>
</dbReference>
<evidence type="ECO:0000256" key="8">
    <source>
        <dbReference type="ARBA" id="ARBA00037724"/>
    </source>
</evidence>
<dbReference type="PANTHER" id="PTHR11669:SF8">
    <property type="entry name" value="DNA POLYMERASE III SUBUNIT DELTA"/>
    <property type="match status" value="1"/>
</dbReference>
<dbReference type="Pfam" id="PF09115">
    <property type="entry name" value="DNApol3-delta_C"/>
    <property type="match status" value="1"/>
</dbReference>
<proteinExistence type="predicted"/>
<evidence type="ECO:0000259" key="11">
    <source>
        <dbReference type="Pfam" id="PF21500"/>
    </source>
</evidence>
<keyword evidence="3 12" id="KW-0808">Transferase</keyword>
<evidence type="ECO:0000256" key="3">
    <source>
        <dbReference type="ARBA" id="ARBA00022679"/>
    </source>
</evidence>
<reference evidence="12 13" key="1">
    <citation type="submission" date="2019-02" db="EMBL/GenBank/DDBJ databases">
        <authorList>
            <person name="Manzano-Marin A."/>
            <person name="Manzano-Marin A."/>
        </authorList>
    </citation>
    <scope>NUCLEOTIDE SEQUENCE [LARGE SCALE GENOMIC DNA]</scope>
    <source>
        <strain evidence="12 13">ErCilaricifoliae</strain>
    </source>
</reference>
<dbReference type="GO" id="GO:0003887">
    <property type="term" value="F:DNA-directed DNA polymerase activity"/>
    <property type="evidence" value="ECO:0007669"/>
    <property type="project" value="UniProtKB-KW"/>
</dbReference>
<feature type="domain" description="DNA polymerase III subunit delta' AAA+ ATPase lid" evidence="11">
    <location>
        <begin position="167"/>
        <end position="205"/>
    </location>
</feature>
<keyword evidence="6" id="KW-0239">DNA-directed DNA polymerase</keyword>
<dbReference type="OrthoDB" id="9811073at2"/>
<evidence type="ECO:0000313" key="13">
    <source>
        <dbReference type="Proteomes" id="UP000294418"/>
    </source>
</evidence>
<gene>
    <name evidence="12" type="primary">holB</name>
    <name evidence="12" type="ORF">ERCILAFE3058_588</name>
</gene>
<name>A0A451DDK5_9GAMM</name>
<dbReference type="InterPro" id="IPR027417">
    <property type="entry name" value="P-loop_NTPase"/>
</dbReference>
<dbReference type="Pfam" id="PF21500">
    <property type="entry name" value="HolB_lid"/>
    <property type="match status" value="1"/>
</dbReference>
<dbReference type="Gene3D" id="3.40.50.300">
    <property type="entry name" value="P-loop containing nucleotide triphosphate hydrolases"/>
    <property type="match status" value="1"/>
</dbReference>
<dbReference type="SUPFAM" id="SSF48019">
    <property type="entry name" value="post-AAA+ oligomerization domain-like"/>
    <property type="match status" value="1"/>
</dbReference>
<keyword evidence="4 12" id="KW-0548">Nucleotidyltransferase</keyword>
<sequence length="325" mass="37109">MCWYPWLNYSYRKILMQHTANRSHHALLIQSLLGMGVELLIREVGRWLMCCDRRDIKICGQCHACKLMLSGTHPDVYYIESQNNTNTIGIDIIRNVIEKLYHHSYLGGAKIVFLLDANKLTESAANALLKTLEEPSLNTWFFLTVYEPSSLLITLRSRCLLLKLSTPDEEFSLKWLNQQHPSEYKKGCTALRLSAGAPLKALALLTGPLWEQRLRVCSNLSKALTGDIFSLLPVLNHNNAIQCIYWLCSLLVDASKYRQGAENFISNIDHLSLVMNIGRFLSSNVLDTSIDTWITCHKRLSTIAGVNSELLLIEQLLRWEYLLKK</sequence>
<evidence type="ECO:0000256" key="5">
    <source>
        <dbReference type="ARBA" id="ARBA00022705"/>
    </source>
</evidence>
<protein>
    <recommendedName>
        <fullName evidence="2">DNA polymerase III subunit delta'</fullName>
        <ecNumber evidence="1">2.7.7.7</ecNumber>
    </recommendedName>
</protein>
<evidence type="ECO:0000256" key="6">
    <source>
        <dbReference type="ARBA" id="ARBA00022932"/>
    </source>
</evidence>
<feature type="domain" description="DNA polymerase III delta subunit C-terminal" evidence="10">
    <location>
        <begin position="209"/>
        <end position="320"/>
    </location>
</feature>
<dbReference type="InterPro" id="IPR050238">
    <property type="entry name" value="DNA_Rep/Repair_Clamp_Loader"/>
</dbReference>
<evidence type="ECO:0000313" key="12">
    <source>
        <dbReference type="EMBL" id="VFP84503.1"/>
    </source>
</evidence>
<keyword evidence="5" id="KW-0235">DNA replication</keyword>
<dbReference type="RefSeq" id="WP_157989955.1">
    <property type="nucleotide sequence ID" value="NZ_LR217720.1"/>
</dbReference>
<dbReference type="PANTHER" id="PTHR11669">
    <property type="entry name" value="REPLICATION FACTOR C / DNA POLYMERASE III GAMMA-TAU SUBUNIT"/>
    <property type="match status" value="1"/>
</dbReference>
<dbReference type="GO" id="GO:0006261">
    <property type="term" value="P:DNA-templated DNA replication"/>
    <property type="evidence" value="ECO:0007669"/>
    <property type="project" value="TreeGrafter"/>
</dbReference>
<evidence type="ECO:0000256" key="7">
    <source>
        <dbReference type="ARBA" id="ARBA00026073"/>
    </source>
</evidence>
<dbReference type="AlphaFoldDB" id="A0A451DDK5"/>
<evidence type="ECO:0000256" key="1">
    <source>
        <dbReference type="ARBA" id="ARBA00012417"/>
    </source>
</evidence>
<dbReference type="InterPro" id="IPR015199">
    <property type="entry name" value="DNA_pol_III_delta_C"/>
</dbReference>
<comment type="subunit">
    <text evidence="7">DNA polymerase III contains a core (composed of alpha, epsilon and theta chains) that associates with a tau subunit. This core dimerizes to form the POLIII' complex. PolIII' associates with the gamma complex (composed of gamma, delta, delta', psi and chi chains) and with the beta chain to form the complete DNA polymerase III complex.</text>
</comment>
<dbReference type="Proteomes" id="UP000294418">
    <property type="component" value="Chromosome"/>
</dbReference>
<accession>A0A451DDK5</accession>
<evidence type="ECO:0000256" key="4">
    <source>
        <dbReference type="ARBA" id="ARBA00022695"/>
    </source>
</evidence>
<dbReference type="GO" id="GO:0003677">
    <property type="term" value="F:DNA binding"/>
    <property type="evidence" value="ECO:0007669"/>
    <property type="project" value="InterPro"/>
</dbReference>
<dbReference type="Gene3D" id="1.20.272.10">
    <property type="match status" value="1"/>
</dbReference>
<dbReference type="InterPro" id="IPR008921">
    <property type="entry name" value="DNA_pol3_clamp-load_cplx_C"/>
</dbReference>
<comment type="function">
    <text evidence="8">DNA polymerase III is a complex, multichain enzyme responsible for most of the replicative synthesis in bacteria. This DNA polymerase also exhibits 3' to 5' exonuclease activity.</text>
</comment>